<organism evidence="2 3">
    <name type="scientific">Plasmodium knowlesi</name>
    <dbReference type="NCBI Taxonomy" id="5850"/>
    <lineage>
        <taxon>Eukaryota</taxon>
        <taxon>Sar</taxon>
        <taxon>Alveolata</taxon>
        <taxon>Apicomplexa</taxon>
        <taxon>Aconoidasida</taxon>
        <taxon>Haemosporida</taxon>
        <taxon>Plasmodiidae</taxon>
        <taxon>Plasmodium</taxon>
        <taxon>Plasmodium (Plasmodium)</taxon>
    </lineage>
</organism>
<sequence length="463" mass="52163">MSEVDECWNGWSVKSRYKELEDAGTNGGSCHGCYASRKSELQAAMQPYKLFENVVQKMMNAWCYVNKKTGSERSKYCDLFYYWLGNLILKTPNNDISVLKVAMETIYDKLQQWKKMDECMKWPKVKREEFYNLKRLHDFVQDFTNLDTKIGTTDETCLKEYKNYLEEVSPTYISTQSTCQGRWKQNDPYCTAWKEMWNTQGSLQGEKLNELSSKVRSKLQGSVTGETISQEQTELSNSAKGDTGPEVREDSNSSQMGAESAASGTAVRGPGGQGEFPSRAGPGLEDEYSDHGNTVSSLNGTTSPENNNTSTTIPTTPIISSVIPLVGLPTIAFLLYKYTSIFSPKNNSTNRGRRFDQQNLNTFMDSSTENSALQSTLDPTLYSTYDSTRSSSYNSTYDSTNFSGGNITDSATEHSGEYSTTVSGPESTYEYRDGNSTIYNRQPRKVRTNKNTQRRKNIGYHRM</sequence>
<reference evidence="2 3" key="1">
    <citation type="submission" date="2017-05" db="EMBL/GenBank/DDBJ databases">
        <title>PacBio assembly of a Plasmodium knowlesi genome sequence with Hi-C correction and manual annotation of the SICAvar gene family.</title>
        <authorList>
            <person name="Lapp S.A."/>
            <person name="Geraldo J.A."/>
            <person name="Chien J.-T."/>
            <person name="Ay F."/>
            <person name="Pakala S.B."/>
            <person name="Batugedara G."/>
            <person name="Humphrey J.C."/>
            <person name="Debarry J.D."/>
            <person name="Le Roch K.G."/>
            <person name="Galinski M.R."/>
            <person name="Kissinger J.C."/>
        </authorList>
    </citation>
    <scope>NUCLEOTIDE SEQUENCE [LARGE SCALE GENOMIC DNA]</scope>
    <source>
        <strain evidence="3">Malayan Strain Pk1 (A+)</strain>
    </source>
</reference>
<dbReference type="EMBL" id="NETL01000028">
    <property type="protein sequence ID" value="OTN64283.1"/>
    <property type="molecule type" value="Genomic_DNA"/>
</dbReference>
<evidence type="ECO:0000313" key="3">
    <source>
        <dbReference type="Proteomes" id="UP000195012"/>
    </source>
</evidence>
<feature type="region of interest" description="Disordered" evidence="1">
    <location>
        <begin position="387"/>
        <end position="463"/>
    </location>
</feature>
<dbReference type="Pfam" id="PF05795">
    <property type="entry name" value="Plasmodium_Vir"/>
    <property type="match status" value="1"/>
</dbReference>
<dbReference type="VEuPathDB" id="PlasmoDB:PKA1H_140079300"/>
<dbReference type="InterPro" id="IPR008780">
    <property type="entry name" value="Plasmodium_Vir"/>
</dbReference>
<feature type="compositionally biased region" description="Polar residues" evidence="1">
    <location>
        <begin position="417"/>
        <end position="426"/>
    </location>
</feature>
<dbReference type="VEuPathDB" id="PlasmoDB:PKNH_1473100"/>
<feature type="compositionally biased region" description="Low complexity" evidence="1">
    <location>
        <begin position="299"/>
        <end position="315"/>
    </location>
</feature>
<protein>
    <submittedName>
        <fullName evidence="2">PIR protein</fullName>
    </submittedName>
</protein>
<feature type="compositionally biased region" description="Polar residues" evidence="1">
    <location>
        <begin position="221"/>
        <end position="240"/>
    </location>
</feature>
<dbReference type="OrthoDB" id="383226at2759"/>
<gene>
    <name evidence="2" type="ORF">PKNOH_S140291800</name>
</gene>
<feature type="compositionally biased region" description="Low complexity" evidence="1">
    <location>
        <begin position="387"/>
        <end position="401"/>
    </location>
</feature>
<comment type="caution">
    <text evidence="2">The sequence shown here is derived from an EMBL/GenBank/DDBJ whole genome shotgun (WGS) entry which is preliminary data.</text>
</comment>
<name>A0A1Y3DH52_PLAKN</name>
<evidence type="ECO:0000313" key="2">
    <source>
        <dbReference type="EMBL" id="OTN64283.1"/>
    </source>
</evidence>
<dbReference type="AlphaFoldDB" id="A0A1Y3DH52"/>
<dbReference type="Proteomes" id="UP000195012">
    <property type="component" value="Unassembled WGS sequence"/>
</dbReference>
<feature type="compositionally biased region" description="Basic residues" evidence="1">
    <location>
        <begin position="442"/>
        <end position="463"/>
    </location>
</feature>
<proteinExistence type="predicted"/>
<dbReference type="VEuPathDB" id="PlasmoDB:PKNOH_S140291800"/>
<feature type="region of interest" description="Disordered" evidence="1">
    <location>
        <begin position="221"/>
        <end position="315"/>
    </location>
</feature>
<accession>A0A1Y3DH52</accession>
<evidence type="ECO:0000256" key="1">
    <source>
        <dbReference type="SAM" id="MobiDB-lite"/>
    </source>
</evidence>